<protein>
    <submittedName>
        <fullName evidence="1">Uncharacterized protein</fullName>
    </submittedName>
</protein>
<gene>
    <name evidence="1" type="ORF">AWC07_04005</name>
</gene>
<evidence type="ECO:0000313" key="2">
    <source>
        <dbReference type="Proteomes" id="UP000193738"/>
    </source>
</evidence>
<organism evidence="1 2">
    <name type="scientific">Mycobacterium gastri</name>
    <dbReference type="NCBI Taxonomy" id="1777"/>
    <lineage>
        <taxon>Bacteria</taxon>
        <taxon>Bacillati</taxon>
        <taxon>Actinomycetota</taxon>
        <taxon>Actinomycetes</taxon>
        <taxon>Mycobacteriales</taxon>
        <taxon>Mycobacteriaceae</taxon>
        <taxon>Mycobacterium</taxon>
    </lineage>
</organism>
<dbReference type="AlphaFoldDB" id="A0A1X1VST4"/>
<dbReference type="EMBL" id="LQOX01000080">
    <property type="protein sequence ID" value="ORV72132.1"/>
    <property type="molecule type" value="Genomic_DNA"/>
</dbReference>
<name>A0A1X1VST4_MYCGS</name>
<dbReference type="RefSeq" id="WP_051507914.1">
    <property type="nucleotide sequence ID" value="NZ_LQOX01000080.1"/>
</dbReference>
<dbReference type="Proteomes" id="UP000193738">
    <property type="component" value="Unassembled WGS sequence"/>
</dbReference>
<accession>A0A1X1VST4</accession>
<dbReference type="STRING" id="1777.AWC07_04005"/>
<proteinExistence type="predicted"/>
<sequence length="89" mass="9781">MDTNVLNYLGKTDDSATLSGRGHCFIDTGAHHFAKGSGDFFALPNPGIHLTPPSSELHHDKHDEERDWRAIGENRWAEVTGDHTDVSVA</sequence>
<reference evidence="1 2" key="1">
    <citation type="submission" date="2016-01" db="EMBL/GenBank/DDBJ databases">
        <title>The new phylogeny of the genus Mycobacterium.</title>
        <authorList>
            <person name="Tarcisio F."/>
            <person name="Conor M."/>
            <person name="Antonella G."/>
            <person name="Elisabetta G."/>
            <person name="Giulia F.S."/>
            <person name="Sara T."/>
            <person name="Anna F."/>
            <person name="Clotilde B."/>
            <person name="Roberto B."/>
            <person name="Veronica D.S."/>
            <person name="Fabio R."/>
            <person name="Monica P."/>
            <person name="Olivier J."/>
            <person name="Enrico T."/>
            <person name="Nicola S."/>
        </authorList>
    </citation>
    <scope>NUCLEOTIDE SEQUENCE [LARGE SCALE GENOMIC DNA]</scope>
    <source>
        <strain evidence="1 2">DSM 43505</strain>
    </source>
</reference>
<comment type="caution">
    <text evidence="1">The sequence shown here is derived from an EMBL/GenBank/DDBJ whole genome shotgun (WGS) entry which is preliminary data.</text>
</comment>
<keyword evidence="2" id="KW-1185">Reference proteome</keyword>
<evidence type="ECO:0000313" key="1">
    <source>
        <dbReference type="EMBL" id="ORV72132.1"/>
    </source>
</evidence>